<accession>A0ABU0IT00</accession>
<proteinExistence type="predicted"/>
<dbReference type="EMBL" id="JAUSVS010000005">
    <property type="protein sequence ID" value="MDQ0465128.1"/>
    <property type="molecule type" value="Genomic_DNA"/>
</dbReference>
<name>A0ABU0IT00_9CAUL</name>
<dbReference type="RefSeq" id="WP_307350265.1">
    <property type="nucleotide sequence ID" value="NZ_JAUSVS010000005.1"/>
</dbReference>
<gene>
    <name evidence="2" type="ORF">QO010_002912</name>
</gene>
<sequence>MRLAGVLGVLAGILLTSGCNLVIPEKAVFTRADAVGAPRLKPGYWTGPRCTADDVAAKVEGCPAGIIVGRSDLKFVVDTEKTPAAEIIMGEATYLLVPGKPLLLQWKLGGEPRPLVLYLAVRPLTRDSQGRITEAEIWPAMCGPPSANPRKPDVRWNEEGVLVHSYPTPTDQPFPGLTPKPESSEKIGCEPDGKAAIRNAAAASRSISDQVVVLHWDRDAAP</sequence>
<dbReference type="PROSITE" id="PS51257">
    <property type="entry name" value="PROKAR_LIPOPROTEIN"/>
    <property type="match status" value="1"/>
</dbReference>
<evidence type="ECO:0000313" key="2">
    <source>
        <dbReference type="EMBL" id="MDQ0465128.1"/>
    </source>
</evidence>
<organism evidence="2 3">
    <name type="scientific">Caulobacter ginsengisoli</name>
    <dbReference type="NCBI Taxonomy" id="400775"/>
    <lineage>
        <taxon>Bacteria</taxon>
        <taxon>Pseudomonadati</taxon>
        <taxon>Pseudomonadota</taxon>
        <taxon>Alphaproteobacteria</taxon>
        <taxon>Caulobacterales</taxon>
        <taxon>Caulobacteraceae</taxon>
        <taxon>Caulobacter</taxon>
    </lineage>
</organism>
<protein>
    <submittedName>
        <fullName evidence="2">Uncharacterized protein</fullName>
    </submittedName>
</protein>
<evidence type="ECO:0000313" key="3">
    <source>
        <dbReference type="Proteomes" id="UP001228905"/>
    </source>
</evidence>
<keyword evidence="3" id="KW-1185">Reference proteome</keyword>
<comment type="caution">
    <text evidence="2">The sequence shown here is derived from an EMBL/GenBank/DDBJ whole genome shotgun (WGS) entry which is preliminary data.</text>
</comment>
<evidence type="ECO:0000256" key="1">
    <source>
        <dbReference type="SAM" id="MobiDB-lite"/>
    </source>
</evidence>
<dbReference type="Proteomes" id="UP001228905">
    <property type="component" value="Unassembled WGS sequence"/>
</dbReference>
<reference evidence="2 3" key="1">
    <citation type="submission" date="2023-07" db="EMBL/GenBank/DDBJ databases">
        <title>Genomic Encyclopedia of Type Strains, Phase IV (KMG-IV): sequencing the most valuable type-strain genomes for metagenomic binning, comparative biology and taxonomic classification.</title>
        <authorList>
            <person name="Goeker M."/>
        </authorList>
    </citation>
    <scope>NUCLEOTIDE SEQUENCE [LARGE SCALE GENOMIC DNA]</scope>
    <source>
        <strain evidence="2 3">DSM 18695</strain>
    </source>
</reference>
<feature type="region of interest" description="Disordered" evidence="1">
    <location>
        <begin position="167"/>
        <end position="190"/>
    </location>
</feature>